<keyword evidence="4" id="KW-1185">Reference proteome</keyword>
<sequence length="91" mass="10104">MEGEGINNAAIGFLLPSRNNFHKISIAHQSQSLFILLFILSFSFYLKNIYISSLSLVTPKPKPQNQELFAPMASNSKKESTDEKSGKSSKP</sequence>
<dbReference type="Proteomes" id="UP001396334">
    <property type="component" value="Unassembled WGS sequence"/>
</dbReference>
<comment type="caution">
    <text evidence="3">The sequence shown here is derived from an EMBL/GenBank/DDBJ whole genome shotgun (WGS) entry which is preliminary data.</text>
</comment>
<keyword evidence="2" id="KW-1133">Transmembrane helix</keyword>
<feature type="transmembrane region" description="Helical" evidence="2">
    <location>
        <begin position="26"/>
        <end position="46"/>
    </location>
</feature>
<organism evidence="3 4">
    <name type="scientific">Hibiscus sabdariffa</name>
    <name type="common">roselle</name>
    <dbReference type="NCBI Taxonomy" id="183260"/>
    <lineage>
        <taxon>Eukaryota</taxon>
        <taxon>Viridiplantae</taxon>
        <taxon>Streptophyta</taxon>
        <taxon>Embryophyta</taxon>
        <taxon>Tracheophyta</taxon>
        <taxon>Spermatophyta</taxon>
        <taxon>Magnoliopsida</taxon>
        <taxon>eudicotyledons</taxon>
        <taxon>Gunneridae</taxon>
        <taxon>Pentapetalae</taxon>
        <taxon>rosids</taxon>
        <taxon>malvids</taxon>
        <taxon>Malvales</taxon>
        <taxon>Malvaceae</taxon>
        <taxon>Malvoideae</taxon>
        <taxon>Hibiscus</taxon>
    </lineage>
</organism>
<keyword evidence="2" id="KW-0472">Membrane</keyword>
<name>A0ABR2PYE1_9ROSI</name>
<keyword evidence="2" id="KW-0812">Transmembrane</keyword>
<evidence type="ECO:0000313" key="4">
    <source>
        <dbReference type="Proteomes" id="UP001396334"/>
    </source>
</evidence>
<evidence type="ECO:0000256" key="1">
    <source>
        <dbReference type="SAM" id="MobiDB-lite"/>
    </source>
</evidence>
<proteinExistence type="predicted"/>
<gene>
    <name evidence="3" type="ORF">V6N11_033530</name>
</gene>
<feature type="compositionally biased region" description="Basic and acidic residues" evidence="1">
    <location>
        <begin position="76"/>
        <end position="91"/>
    </location>
</feature>
<protein>
    <submittedName>
        <fullName evidence="3">Uncharacterized protein</fullName>
    </submittedName>
</protein>
<evidence type="ECO:0000256" key="2">
    <source>
        <dbReference type="SAM" id="Phobius"/>
    </source>
</evidence>
<reference evidence="3 4" key="1">
    <citation type="journal article" date="2024" name="G3 (Bethesda)">
        <title>Genome assembly of Hibiscus sabdariffa L. provides insights into metabolisms of medicinal natural products.</title>
        <authorList>
            <person name="Kim T."/>
        </authorList>
    </citation>
    <scope>NUCLEOTIDE SEQUENCE [LARGE SCALE GENOMIC DNA]</scope>
    <source>
        <strain evidence="3">TK-2024</strain>
        <tissue evidence="3">Old leaves</tissue>
    </source>
</reference>
<dbReference type="EMBL" id="JBBPBN010000049">
    <property type="protein sequence ID" value="KAK8993432.1"/>
    <property type="molecule type" value="Genomic_DNA"/>
</dbReference>
<evidence type="ECO:0000313" key="3">
    <source>
        <dbReference type="EMBL" id="KAK8993432.1"/>
    </source>
</evidence>
<feature type="region of interest" description="Disordered" evidence="1">
    <location>
        <begin position="65"/>
        <end position="91"/>
    </location>
</feature>
<accession>A0ABR2PYE1</accession>